<dbReference type="RefSeq" id="WP_179928575.1">
    <property type="nucleotide sequence ID" value="NZ_JACCDF010000001.1"/>
</dbReference>
<protein>
    <submittedName>
        <fullName evidence="4">DUF1043 family protein</fullName>
    </submittedName>
</protein>
<feature type="transmembrane region" description="Helical" evidence="3">
    <location>
        <begin position="7"/>
        <end position="28"/>
    </location>
</feature>
<dbReference type="InterPro" id="IPR009386">
    <property type="entry name" value="ZapG-like"/>
</dbReference>
<gene>
    <name evidence="4" type="ORF">HZS81_00370</name>
</gene>
<dbReference type="AlphaFoldDB" id="A0A7Z0LHW1"/>
<keyword evidence="5" id="KW-1185">Reference proteome</keyword>
<dbReference type="Pfam" id="PF06295">
    <property type="entry name" value="ZapG-like"/>
    <property type="match status" value="1"/>
</dbReference>
<comment type="caution">
    <text evidence="4">The sequence shown here is derived from an EMBL/GenBank/DDBJ whole genome shotgun (WGS) entry which is preliminary data.</text>
</comment>
<evidence type="ECO:0000313" key="5">
    <source>
        <dbReference type="Proteomes" id="UP000586119"/>
    </source>
</evidence>
<reference evidence="4 5" key="1">
    <citation type="journal article" date="2015" name="Int. J. Syst. Evol. Microbiol.">
        <title>Halomonas salicampi sp. nov., a halotolerant and alkalitolerant bacterium isolated from a saltern soil.</title>
        <authorList>
            <person name="Lee J.C."/>
            <person name="Kim Y.S."/>
            <person name="Yun B.S."/>
            <person name="Whang K.S."/>
        </authorList>
    </citation>
    <scope>NUCLEOTIDE SEQUENCE [LARGE SCALE GENOMIC DNA]</scope>
    <source>
        <strain evidence="4 5">BH103</strain>
    </source>
</reference>
<evidence type="ECO:0000256" key="1">
    <source>
        <dbReference type="SAM" id="Coils"/>
    </source>
</evidence>
<feature type="region of interest" description="Disordered" evidence="2">
    <location>
        <begin position="89"/>
        <end position="157"/>
    </location>
</feature>
<evidence type="ECO:0000313" key="4">
    <source>
        <dbReference type="EMBL" id="NYS59224.1"/>
    </source>
</evidence>
<evidence type="ECO:0000256" key="3">
    <source>
        <dbReference type="SAM" id="Phobius"/>
    </source>
</evidence>
<feature type="compositionally biased region" description="Low complexity" evidence="2">
    <location>
        <begin position="104"/>
        <end position="127"/>
    </location>
</feature>
<dbReference type="Proteomes" id="UP000586119">
    <property type="component" value="Unassembled WGS sequence"/>
</dbReference>
<keyword evidence="3" id="KW-1133">Transmembrane helix</keyword>
<keyword evidence="1" id="KW-0175">Coiled coil</keyword>
<sequence>MEVSTELMFAFIGAVLGIVVGAVGYRFASKSQHNVVAMQQKFLESERQVAELKSRMGSHLLDFQQRLDTIRDEASELEKQLNQEAQHWNLGNDTLPHLDLSGLSTTQASEESATAPSTTNSSAATGAPRDYADGQSGTLSEDFGLKETDTPPQPPRY</sequence>
<organism evidence="4 5">
    <name type="scientific">Vreelandella salicampi</name>
    <dbReference type="NCBI Taxonomy" id="1449798"/>
    <lineage>
        <taxon>Bacteria</taxon>
        <taxon>Pseudomonadati</taxon>
        <taxon>Pseudomonadota</taxon>
        <taxon>Gammaproteobacteria</taxon>
        <taxon>Oceanospirillales</taxon>
        <taxon>Halomonadaceae</taxon>
        <taxon>Vreelandella</taxon>
    </lineage>
</organism>
<proteinExistence type="predicted"/>
<feature type="coiled-coil region" evidence="1">
    <location>
        <begin position="35"/>
        <end position="87"/>
    </location>
</feature>
<dbReference type="EMBL" id="JACCDF010000001">
    <property type="protein sequence ID" value="NYS59224.1"/>
    <property type="molecule type" value="Genomic_DNA"/>
</dbReference>
<keyword evidence="3" id="KW-0812">Transmembrane</keyword>
<accession>A0A7Z0LHW1</accession>
<keyword evidence="3" id="KW-0472">Membrane</keyword>
<evidence type="ECO:0000256" key="2">
    <source>
        <dbReference type="SAM" id="MobiDB-lite"/>
    </source>
</evidence>
<name>A0A7Z0LHW1_9GAMM</name>